<dbReference type="EMBL" id="BPLR01012261">
    <property type="protein sequence ID" value="GIY52604.1"/>
    <property type="molecule type" value="Genomic_DNA"/>
</dbReference>
<dbReference type="Proteomes" id="UP001054945">
    <property type="component" value="Unassembled WGS sequence"/>
</dbReference>
<dbReference type="AlphaFoldDB" id="A0AAV4U491"/>
<evidence type="ECO:0000313" key="2">
    <source>
        <dbReference type="EMBL" id="GIY52604.1"/>
    </source>
</evidence>
<feature type="region of interest" description="Disordered" evidence="1">
    <location>
        <begin position="1"/>
        <end position="43"/>
    </location>
</feature>
<feature type="compositionally biased region" description="Basic and acidic residues" evidence="1">
    <location>
        <begin position="1"/>
        <end position="17"/>
    </location>
</feature>
<protein>
    <submittedName>
        <fullName evidence="2">Uncharacterized protein</fullName>
    </submittedName>
</protein>
<evidence type="ECO:0000256" key="1">
    <source>
        <dbReference type="SAM" id="MobiDB-lite"/>
    </source>
</evidence>
<comment type="caution">
    <text evidence="2">The sequence shown here is derived from an EMBL/GenBank/DDBJ whole genome shotgun (WGS) entry which is preliminary data.</text>
</comment>
<proteinExistence type="predicted"/>
<feature type="compositionally biased region" description="Polar residues" evidence="1">
    <location>
        <begin position="28"/>
        <end position="43"/>
    </location>
</feature>
<organism evidence="2 3">
    <name type="scientific">Caerostris extrusa</name>
    <name type="common">Bark spider</name>
    <name type="synonym">Caerostris bankana</name>
    <dbReference type="NCBI Taxonomy" id="172846"/>
    <lineage>
        <taxon>Eukaryota</taxon>
        <taxon>Metazoa</taxon>
        <taxon>Ecdysozoa</taxon>
        <taxon>Arthropoda</taxon>
        <taxon>Chelicerata</taxon>
        <taxon>Arachnida</taxon>
        <taxon>Araneae</taxon>
        <taxon>Araneomorphae</taxon>
        <taxon>Entelegynae</taxon>
        <taxon>Araneoidea</taxon>
        <taxon>Araneidae</taxon>
        <taxon>Caerostris</taxon>
    </lineage>
</organism>
<accession>A0AAV4U491</accession>
<keyword evidence="3" id="KW-1185">Reference proteome</keyword>
<name>A0AAV4U491_CAEEX</name>
<gene>
    <name evidence="2" type="ORF">CEXT_712431</name>
</gene>
<evidence type="ECO:0000313" key="3">
    <source>
        <dbReference type="Proteomes" id="UP001054945"/>
    </source>
</evidence>
<reference evidence="2 3" key="1">
    <citation type="submission" date="2021-06" db="EMBL/GenBank/DDBJ databases">
        <title>Caerostris extrusa draft genome.</title>
        <authorList>
            <person name="Kono N."/>
            <person name="Arakawa K."/>
        </authorList>
    </citation>
    <scope>NUCLEOTIDE SEQUENCE [LARGE SCALE GENOMIC DNA]</scope>
</reference>
<sequence length="69" mass="7739">MPRVHPENDNAGPRDIKSYVPQPFAGPPTQSSPGRRSLTSQGVNINFRKVKPSAMRRYEQREFVSEAVA</sequence>